<sequence length="66" mass="7165">MVIQENMSSKAIVEVWEQTTDTFNKYNIPISDETLETLVNESTLSVILKELNAVVGSSSATCIDGG</sequence>
<evidence type="ECO:0000313" key="1">
    <source>
        <dbReference type="EMBL" id="AND42888.1"/>
    </source>
</evidence>
<dbReference type="Proteomes" id="UP000077856">
    <property type="component" value="Plasmid pBO1"/>
</dbReference>
<keyword evidence="1" id="KW-0614">Plasmid</keyword>
<geneLocation type="plasmid" evidence="2">
    <name>pbo1</name>
</geneLocation>
<proteinExistence type="predicted"/>
<evidence type="ECO:0000313" key="2">
    <source>
        <dbReference type="Proteomes" id="UP000077856"/>
    </source>
</evidence>
<dbReference type="KEGG" id="bon:A361_27280"/>
<dbReference type="AlphaFoldDB" id="A0A160MJ35"/>
<dbReference type="eggNOG" id="ENOG5030D15">
    <property type="taxonomic scope" value="Bacteria"/>
</dbReference>
<reference evidence="1 2" key="1">
    <citation type="submission" date="2016-04" db="EMBL/GenBank/DDBJ databases">
        <title>Complete genome sequence of Bacillus oceanisediminis strain 2691.</title>
        <authorList>
            <person name="Jeong H."/>
            <person name="Kim H.J."/>
            <person name="Lee D.-W."/>
        </authorList>
    </citation>
    <scope>NUCLEOTIDE SEQUENCE [LARGE SCALE GENOMIC DNA]</scope>
    <source>
        <strain evidence="1 2">2691</strain>
        <plasmid evidence="2">pbo1</plasmid>
    </source>
</reference>
<name>A0A160MJ35_9BACI</name>
<organism evidence="1 2">
    <name type="scientific">Cytobacillus oceanisediminis 2691</name>
    <dbReference type="NCBI Taxonomy" id="1196031"/>
    <lineage>
        <taxon>Bacteria</taxon>
        <taxon>Bacillati</taxon>
        <taxon>Bacillota</taxon>
        <taxon>Bacilli</taxon>
        <taxon>Bacillales</taxon>
        <taxon>Bacillaceae</taxon>
        <taxon>Cytobacillus</taxon>
    </lineage>
</organism>
<gene>
    <name evidence="1" type="ORF">A361_27280</name>
</gene>
<dbReference type="EMBL" id="CP015507">
    <property type="protein sequence ID" value="AND42888.1"/>
    <property type="molecule type" value="Genomic_DNA"/>
</dbReference>
<accession>A0A160MJ35</accession>
<protein>
    <submittedName>
        <fullName evidence="1">Uncharacterized protein</fullName>
    </submittedName>
</protein>